<dbReference type="GO" id="GO:0005737">
    <property type="term" value="C:cytoplasm"/>
    <property type="evidence" value="ECO:0007669"/>
    <property type="project" value="TreeGrafter"/>
</dbReference>
<dbReference type="Pfam" id="PF01597">
    <property type="entry name" value="GCV_H"/>
    <property type="match status" value="1"/>
</dbReference>
<reference evidence="4" key="1">
    <citation type="submission" date="2018-05" db="EMBL/GenBank/DDBJ databases">
        <authorList>
            <person name="Lanie J.A."/>
            <person name="Ng W.-L."/>
            <person name="Kazmierczak K.M."/>
            <person name="Andrzejewski T.M."/>
            <person name="Davidsen T.M."/>
            <person name="Wayne K.J."/>
            <person name="Tettelin H."/>
            <person name="Glass J.I."/>
            <person name="Rusch D."/>
            <person name="Podicherti R."/>
            <person name="Tsui H.-C.T."/>
            <person name="Winkler M.E."/>
        </authorList>
    </citation>
    <scope>NUCLEOTIDE SEQUENCE</scope>
</reference>
<dbReference type="InterPro" id="IPR002930">
    <property type="entry name" value="GCV_H"/>
</dbReference>
<name>A0A381ZLX2_9ZZZZ</name>
<dbReference type="PANTHER" id="PTHR11715:SF3">
    <property type="entry name" value="GLYCINE CLEAVAGE SYSTEM H PROTEIN-RELATED"/>
    <property type="match status" value="1"/>
</dbReference>
<dbReference type="InterPro" id="IPR033753">
    <property type="entry name" value="GCV_H/Fam206"/>
</dbReference>
<evidence type="ECO:0000259" key="3">
    <source>
        <dbReference type="PROSITE" id="PS50968"/>
    </source>
</evidence>
<dbReference type="InterPro" id="IPR011053">
    <property type="entry name" value="Single_hybrid_motif"/>
</dbReference>
<proteinExistence type="inferred from homology"/>
<dbReference type="HAMAP" id="MF_00272">
    <property type="entry name" value="GcvH"/>
    <property type="match status" value="1"/>
</dbReference>
<protein>
    <recommendedName>
        <fullName evidence="3">Lipoyl-binding domain-containing protein</fullName>
    </recommendedName>
</protein>
<evidence type="ECO:0000256" key="1">
    <source>
        <dbReference type="ARBA" id="ARBA00009249"/>
    </source>
</evidence>
<dbReference type="CDD" id="cd06848">
    <property type="entry name" value="GCS_H"/>
    <property type="match status" value="1"/>
</dbReference>
<dbReference type="AlphaFoldDB" id="A0A381ZLX2"/>
<comment type="similarity">
    <text evidence="1">Belongs to the GcvH family.</text>
</comment>
<dbReference type="GO" id="GO:0019464">
    <property type="term" value="P:glycine decarboxylation via glycine cleavage system"/>
    <property type="evidence" value="ECO:0007669"/>
    <property type="project" value="InterPro"/>
</dbReference>
<dbReference type="InterPro" id="IPR000089">
    <property type="entry name" value="Biotin_lipoyl"/>
</dbReference>
<accession>A0A381ZLX2</accession>
<gene>
    <name evidence="4" type="ORF">METZ01_LOCUS142607</name>
</gene>
<dbReference type="GO" id="GO:0005960">
    <property type="term" value="C:glycine cleavage complex"/>
    <property type="evidence" value="ECO:0007669"/>
    <property type="project" value="InterPro"/>
</dbReference>
<organism evidence="4">
    <name type="scientific">marine metagenome</name>
    <dbReference type="NCBI Taxonomy" id="408172"/>
    <lineage>
        <taxon>unclassified sequences</taxon>
        <taxon>metagenomes</taxon>
        <taxon>ecological metagenomes</taxon>
    </lineage>
</organism>
<evidence type="ECO:0000313" key="4">
    <source>
        <dbReference type="EMBL" id="SVA89753.1"/>
    </source>
</evidence>
<evidence type="ECO:0000256" key="2">
    <source>
        <dbReference type="ARBA" id="ARBA00022823"/>
    </source>
</evidence>
<dbReference type="GO" id="GO:0009249">
    <property type="term" value="P:protein lipoylation"/>
    <property type="evidence" value="ECO:0007669"/>
    <property type="project" value="TreeGrafter"/>
</dbReference>
<sequence length="126" mass="13834">MNEIRGDRYYTETHEWVVDNGDGSFTLGITDYAQESLGDLVFVELPVEGDSVDASSPLCVVESVKSASDVHAPVDLEILDINQTLDSDPELVNSDCYDDGWLVKFSADSIDGLMDAASYQDFLESE</sequence>
<dbReference type="NCBIfam" id="NF002270">
    <property type="entry name" value="PRK01202.1"/>
    <property type="match status" value="1"/>
</dbReference>
<dbReference type="EMBL" id="UINC01021682">
    <property type="protein sequence ID" value="SVA89753.1"/>
    <property type="molecule type" value="Genomic_DNA"/>
</dbReference>
<dbReference type="PROSITE" id="PS50968">
    <property type="entry name" value="BIOTINYL_LIPOYL"/>
    <property type="match status" value="1"/>
</dbReference>
<keyword evidence="2" id="KW-0450">Lipoyl</keyword>
<dbReference type="Gene3D" id="2.40.50.100">
    <property type="match status" value="1"/>
</dbReference>
<dbReference type="PANTHER" id="PTHR11715">
    <property type="entry name" value="GLYCINE CLEAVAGE SYSTEM H PROTEIN"/>
    <property type="match status" value="1"/>
</dbReference>
<dbReference type="SUPFAM" id="SSF51230">
    <property type="entry name" value="Single hybrid motif"/>
    <property type="match status" value="1"/>
</dbReference>
<feature type="domain" description="Lipoyl-binding" evidence="3">
    <location>
        <begin position="24"/>
        <end position="106"/>
    </location>
</feature>
<dbReference type="NCBIfam" id="TIGR00527">
    <property type="entry name" value="gcvH"/>
    <property type="match status" value="1"/>
</dbReference>
<dbReference type="InterPro" id="IPR017453">
    <property type="entry name" value="GCV_H_sub"/>
</dbReference>